<gene>
    <name evidence="6" type="primary">rnfG</name>
    <name evidence="9" type="ORF">E3J84_06890</name>
</gene>
<dbReference type="PANTHER" id="PTHR36118">
    <property type="entry name" value="ION-TRANSLOCATING OXIDOREDUCTASE COMPLEX SUBUNIT G"/>
    <property type="match status" value="1"/>
</dbReference>
<comment type="caution">
    <text evidence="9">The sequence shown here is derived from an EMBL/GenBank/DDBJ whole genome shotgun (WGS) entry which is preliminary data.</text>
</comment>
<dbReference type="EMBL" id="SOKJ01000396">
    <property type="protein sequence ID" value="TET07880.1"/>
    <property type="molecule type" value="Genomic_DNA"/>
</dbReference>
<sequence>MRKSVQMVLVLSIVGVVSGGALVGVYRYAQPRIEENKKREIRQAIFEVLPGAKSYEVTTKDSQLIYKGLDSSGNLVGYAFIGEGAGYQGKIEVMIGMDSVLDKTTGIQILESIETPGLGAKITLEPFRDQFRELSVLPFVELVKGETKESNQIQAITGATISSQTVVDILNKTIEEVRERWESGE</sequence>
<organism evidence="9 10">
    <name type="scientific">Aerophobetes bacterium</name>
    <dbReference type="NCBI Taxonomy" id="2030807"/>
    <lineage>
        <taxon>Bacteria</taxon>
        <taxon>Candidatus Aerophobota</taxon>
    </lineage>
</organism>
<evidence type="ECO:0000256" key="2">
    <source>
        <dbReference type="ARBA" id="ARBA00022553"/>
    </source>
</evidence>
<evidence type="ECO:0000256" key="6">
    <source>
        <dbReference type="HAMAP-Rule" id="MF_00479"/>
    </source>
</evidence>
<comment type="subunit">
    <text evidence="6">The complex is composed of six subunits: RnfA, RnfB, RnfC, RnfD, RnfE and RnfG.</text>
</comment>
<dbReference type="PANTHER" id="PTHR36118:SF1">
    <property type="entry name" value="ION-TRANSLOCATING OXIDOREDUCTASE COMPLEX SUBUNIT G"/>
    <property type="match status" value="1"/>
</dbReference>
<dbReference type="InterPro" id="IPR007329">
    <property type="entry name" value="FMN-bd"/>
</dbReference>
<keyword evidence="6 7" id="KW-0472">Membrane</keyword>
<dbReference type="AlphaFoldDB" id="A0A523RQ26"/>
<dbReference type="InterPro" id="IPR010209">
    <property type="entry name" value="Ion_transpt_RnfG/RsxG"/>
</dbReference>
<accession>A0A523RQ26</accession>
<evidence type="ECO:0000256" key="1">
    <source>
        <dbReference type="ARBA" id="ARBA00022448"/>
    </source>
</evidence>
<feature type="modified residue" description="FMN phosphoryl threonine" evidence="6">
    <location>
        <position position="160"/>
    </location>
</feature>
<comment type="function">
    <text evidence="6">Part of a membrane-bound complex that couples electron transfer with translocation of ions across the membrane.</text>
</comment>
<evidence type="ECO:0000256" key="5">
    <source>
        <dbReference type="ARBA" id="ARBA00022982"/>
    </source>
</evidence>
<keyword evidence="3 6" id="KW-0285">Flavoprotein</keyword>
<dbReference type="PIRSF" id="PIRSF006091">
    <property type="entry name" value="E_trnsport_RnfG"/>
    <property type="match status" value="1"/>
</dbReference>
<proteinExistence type="inferred from homology"/>
<dbReference type="GO" id="GO:0010181">
    <property type="term" value="F:FMN binding"/>
    <property type="evidence" value="ECO:0007669"/>
    <property type="project" value="InterPro"/>
</dbReference>
<keyword evidence="6" id="KW-1278">Translocase</keyword>
<dbReference type="GO" id="GO:0005886">
    <property type="term" value="C:plasma membrane"/>
    <property type="evidence" value="ECO:0007669"/>
    <property type="project" value="UniProtKB-SubCell"/>
</dbReference>
<dbReference type="Proteomes" id="UP000316360">
    <property type="component" value="Unassembled WGS sequence"/>
</dbReference>
<keyword evidence="6" id="KW-1003">Cell membrane</keyword>
<dbReference type="HAMAP" id="MF_00479">
    <property type="entry name" value="RsxG_RnfG"/>
    <property type="match status" value="1"/>
</dbReference>
<keyword evidence="2 6" id="KW-0597">Phosphoprotein</keyword>
<comment type="cofactor">
    <cofactor evidence="6">
        <name>FMN</name>
        <dbReference type="ChEBI" id="CHEBI:58210"/>
    </cofactor>
</comment>
<comment type="similarity">
    <text evidence="6">Belongs to the RnfG family.</text>
</comment>
<evidence type="ECO:0000256" key="3">
    <source>
        <dbReference type="ARBA" id="ARBA00022630"/>
    </source>
</evidence>
<name>A0A523RQ26_UNCAE</name>
<keyword evidence="6 7" id="KW-1133">Transmembrane helix</keyword>
<keyword evidence="6 7" id="KW-0812">Transmembrane</keyword>
<feature type="domain" description="FMN-binding" evidence="8">
    <location>
        <begin position="86"/>
        <end position="177"/>
    </location>
</feature>
<evidence type="ECO:0000256" key="7">
    <source>
        <dbReference type="SAM" id="Phobius"/>
    </source>
</evidence>
<feature type="transmembrane region" description="Helical" evidence="7">
    <location>
        <begin position="6"/>
        <end position="29"/>
    </location>
</feature>
<keyword evidence="1 6" id="KW-0813">Transport</keyword>
<keyword evidence="5 6" id="KW-0249">Electron transport</keyword>
<dbReference type="Pfam" id="PF04205">
    <property type="entry name" value="FMN_bind"/>
    <property type="match status" value="1"/>
</dbReference>
<reference evidence="9 10" key="1">
    <citation type="submission" date="2019-03" db="EMBL/GenBank/DDBJ databases">
        <title>Metabolic potential of uncultured bacteria and archaea associated with petroleum seepage in deep-sea sediments.</title>
        <authorList>
            <person name="Dong X."/>
            <person name="Hubert C."/>
        </authorList>
    </citation>
    <scope>NUCLEOTIDE SEQUENCE [LARGE SCALE GENOMIC DNA]</scope>
    <source>
        <strain evidence="9">E44_bin7</strain>
    </source>
</reference>
<dbReference type="GO" id="GO:0009055">
    <property type="term" value="F:electron transfer activity"/>
    <property type="evidence" value="ECO:0007669"/>
    <property type="project" value="InterPro"/>
</dbReference>
<keyword evidence="4 6" id="KW-0288">FMN</keyword>
<evidence type="ECO:0000313" key="10">
    <source>
        <dbReference type="Proteomes" id="UP000316360"/>
    </source>
</evidence>
<dbReference type="SMART" id="SM00900">
    <property type="entry name" value="FMN_bind"/>
    <property type="match status" value="1"/>
</dbReference>
<dbReference type="EC" id="7.-.-.-" evidence="6"/>
<comment type="subcellular location">
    <subcellularLocation>
        <location evidence="6">Cell membrane</location>
        <topology evidence="6">Single-pass membrane protein</topology>
    </subcellularLocation>
</comment>
<dbReference type="NCBIfam" id="TIGR01947">
    <property type="entry name" value="rnfG"/>
    <property type="match status" value="1"/>
</dbReference>
<dbReference type="GO" id="GO:0022900">
    <property type="term" value="P:electron transport chain"/>
    <property type="evidence" value="ECO:0007669"/>
    <property type="project" value="UniProtKB-UniRule"/>
</dbReference>
<evidence type="ECO:0000256" key="4">
    <source>
        <dbReference type="ARBA" id="ARBA00022643"/>
    </source>
</evidence>
<evidence type="ECO:0000259" key="8">
    <source>
        <dbReference type="SMART" id="SM00900"/>
    </source>
</evidence>
<protein>
    <recommendedName>
        <fullName evidence="6">Ion-translocating oxidoreductase complex subunit G</fullName>
        <ecNumber evidence="6">7.-.-.-</ecNumber>
    </recommendedName>
    <alternativeName>
        <fullName evidence="6">Rnf electron transport complex subunit G</fullName>
    </alternativeName>
</protein>
<evidence type="ECO:0000313" key="9">
    <source>
        <dbReference type="EMBL" id="TET07880.1"/>
    </source>
</evidence>